<proteinExistence type="predicted"/>
<dbReference type="Pfam" id="PF13683">
    <property type="entry name" value="rve_3"/>
    <property type="match status" value="1"/>
</dbReference>
<evidence type="ECO:0000259" key="2">
    <source>
        <dbReference type="Pfam" id="PF13683"/>
    </source>
</evidence>
<protein>
    <recommendedName>
        <fullName evidence="5">Transposase</fullName>
    </recommendedName>
</protein>
<evidence type="ECO:0000313" key="3">
    <source>
        <dbReference type="EMBL" id="GMM62582.1"/>
    </source>
</evidence>
<keyword evidence="4" id="KW-1185">Reference proteome</keyword>
<dbReference type="InterPro" id="IPR012337">
    <property type="entry name" value="RNaseH-like_sf"/>
</dbReference>
<sequence length="179" mass="19228">MAGAFDEAVTTGVQRGRTIHEMLTDLLRAETVAREAASIRYRMHAAKLPEIKDLDNFEFVDTPINEGLVRSLHAGSFLPARRNIVAVGGTGSGKTHLALAITAATVRAGARGRAALPYLHAFETGSELRAGLARWFTYYNHHRPHSALAGRTPTEAYGQIGPSDHGGHAPHDLMAKLAA</sequence>
<accession>A0ABQ6PBG2</accession>
<dbReference type="SUPFAM" id="SSF53098">
    <property type="entry name" value="Ribonuclease H-like"/>
    <property type="match status" value="1"/>
</dbReference>
<dbReference type="Gene3D" id="3.40.50.300">
    <property type="entry name" value="P-loop containing nucleotide triphosphate hydrolases"/>
    <property type="match status" value="1"/>
</dbReference>
<dbReference type="SUPFAM" id="SSF52540">
    <property type="entry name" value="P-loop containing nucleoside triphosphate hydrolases"/>
    <property type="match status" value="1"/>
</dbReference>
<dbReference type="EMBL" id="BTFW01000003">
    <property type="protein sequence ID" value="GMM62582.1"/>
    <property type="molecule type" value="Genomic_DNA"/>
</dbReference>
<dbReference type="Pfam" id="PF01695">
    <property type="entry name" value="IstB_IS21"/>
    <property type="match status" value="1"/>
</dbReference>
<dbReference type="Proteomes" id="UP001187221">
    <property type="component" value="Unassembled WGS sequence"/>
</dbReference>
<feature type="domain" description="Integrase catalytic" evidence="2">
    <location>
        <begin position="115"/>
        <end position="153"/>
    </location>
</feature>
<evidence type="ECO:0000259" key="1">
    <source>
        <dbReference type="Pfam" id="PF01695"/>
    </source>
</evidence>
<reference evidence="3 4" key="1">
    <citation type="submission" date="2023-06" db="EMBL/GenBank/DDBJ databases">
        <title>Draft genome sequence of Novosphingobium sp. strain IK01.</title>
        <authorList>
            <person name="Hatamoto M."/>
            <person name="Ikarashi T."/>
            <person name="Yamaguchi T."/>
        </authorList>
    </citation>
    <scope>NUCLEOTIDE SEQUENCE [LARGE SCALE GENOMIC DNA]</scope>
    <source>
        <strain evidence="3 4">IK01</strain>
    </source>
</reference>
<organism evidence="3 4">
    <name type="scientific">Novosphingobium pituita</name>
    <dbReference type="NCBI Taxonomy" id="3056842"/>
    <lineage>
        <taxon>Bacteria</taxon>
        <taxon>Pseudomonadati</taxon>
        <taxon>Pseudomonadota</taxon>
        <taxon>Alphaproteobacteria</taxon>
        <taxon>Sphingomonadales</taxon>
        <taxon>Sphingomonadaceae</taxon>
        <taxon>Novosphingobium</taxon>
    </lineage>
</organism>
<evidence type="ECO:0008006" key="5">
    <source>
        <dbReference type="Google" id="ProtNLM"/>
    </source>
</evidence>
<gene>
    <name evidence="3" type="ORF">NUTIK01_33590</name>
</gene>
<feature type="domain" description="IstB-like ATP-binding" evidence="1">
    <location>
        <begin position="1"/>
        <end position="111"/>
    </location>
</feature>
<dbReference type="InterPro" id="IPR001584">
    <property type="entry name" value="Integrase_cat-core"/>
</dbReference>
<dbReference type="InterPro" id="IPR002611">
    <property type="entry name" value="IstB_ATP-bd"/>
</dbReference>
<dbReference type="InterPro" id="IPR027417">
    <property type="entry name" value="P-loop_NTPase"/>
</dbReference>
<comment type="caution">
    <text evidence="3">The sequence shown here is derived from an EMBL/GenBank/DDBJ whole genome shotgun (WGS) entry which is preliminary data.</text>
</comment>
<name>A0ABQ6PBG2_9SPHN</name>
<evidence type="ECO:0000313" key="4">
    <source>
        <dbReference type="Proteomes" id="UP001187221"/>
    </source>
</evidence>